<keyword evidence="4" id="KW-1185">Reference proteome</keyword>
<keyword evidence="1" id="KW-0472">Membrane</keyword>
<feature type="transmembrane region" description="Helical" evidence="1">
    <location>
        <begin position="341"/>
        <end position="362"/>
    </location>
</feature>
<gene>
    <name evidence="3" type="ORF">PoB_004277600</name>
</gene>
<feature type="transmembrane region" description="Helical" evidence="1">
    <location>
        <begin position="280"/>
        <end position="301"/>
    </location>
</feature>
<sequence length="425" mass="46315">MVINIYFLPWIASCLLINTVYAASFEVSSSETFPQTIIVGELVVLDFNYTIHSTKGASPSDYRISISISDEKLLGLVSTSTQKKTPASSSGEINVVVKGLLPGRTKLQFQLKRLNDTSSTGRNDSAIYALWIERVEGPLDVAFTIIVVLLVGITNMGLGCKVDLSVVKAQLKKPIAPAIGIFSQYLFMPLVSFLPLWLFTLGAKITNRDDIEIPYYLIFTALMGIIVPVGLGLLIQHKSPRLADFLIKSIKYVMAVFVIFVLTVGVYANVYVFYLMSPLVLLASALLPYVGFFLGGLAGFATCQDRHIITTIAVETGIQNIGVPIVLIRLSLTGPERDTGIVAPVASSILTPVPLLIALIIVHGRKWLRQRRTKIESIEASVYGESKAESNHVASSSPSKAASVDQIQYSLVPYEETLPTSDTEL</sequence>
<evidence type="ECO:0000256" key="1">
    <source>
        <dbReference type="SAM" id="Phobius"/>
    </source>
</evidence>
<feature type="chain" id="PRO_5043932380" evidence="2">
    <location>
        <begin position="23"/>
        <end position="425"/>
    </location>
</feature>
<feature type="signal peptide" evidence="2">
    <location>
        <begin position="1"/>
        <end position="22"/>
    </location>
</feature>
<evidence type="ECO:0000256" key="2">
    <source>
        <dbReference type="SAM" id="SignalP"/>
    </source>
</evidence>
<name>A0AAV4AYU1_9GAST</name>
<dbReference type="Proteomes" id="UP000735302">
    <property type="component" value="Unassembled WGS sequence"/>
</dbReference>
<feature type="transmembrane region" description="Helical" evidence="1">
    <location>
        <begin position="308"/>
        <end position="329"/>
    </location>
</feature>
<keyword evidence="1" id="KW-1133">Transmembrane helix</keyword>
<feature type="transmembrane region" description="Helical" evidence="1">
    <location>
        <begin position="179"/>
        <end position="201"/>
    </location>
</feature>
<dbReference type="InterPro" id="IPR004710">
    <property type="entry name" value="Bilac:Na_transpt"/>
</dbReference>
<dbReference type="EMBL" id="BLXT01004656">
    <property type="protein sequence ID" value="GFO16271.1"/>
    <property type="molecule type" value="Genomic_DNA"/>
</dbReference>
<dbReference type="AlphaFoldDB" id="A0AAV4AYU1"/>
<keyword evidence="2" id="KW-0732">Signal</keyword>
<evidence type="ECO:0000313" key="4">
    <source>
        <dbReference type="Proteomes" id="UP000735302"/>
    </source>
</evidence>
<protein>
    <submittedName>
        <fullName evidence="3">Ileal sodium/bile acid cotransporter</fullName>
    </submittedName>
</protein>
<feature type="transmembrane region" description="Helical" evidence="1">
    <location>
        <begin position="213"/>
        <end position="235"/>
    </location>
</feature>
<dbReference type="Gene3D" id="1.20.1530.20">
    <property type="match status" value="1"/>
</dbReference>
<dbReference type="InterPro" id="IPR038770">
    <property type="entry name" value="Na+/solute_symporter_sf"/>
</dbReference>
<evidence type="ECO:0000313" key="3">
    <source>
        <dbReference type="EMBL" id="GFO16271.1"/>
    </source>
</evidence>
<dbReference type="PANTHER" id="PTHR10361">
    <property type="entry name" value="SODIUM-BILE ACID COTRANSPORTER"/>
    <property type="match status" value="1"/>
</dbReference>
<feature type="transmembrane region" description="Helical" evidence="1">
    <location>
        <begin position="255"/>
        <end position="274"/>
    </location>
</feature>
<organism evidence="3 4">
    <name type="scientific">Plakobranchus ocellatus</name>
    <dbReference type="NCBI Taxonomy" id="259542"/>
    <lineage>
        <taxon>Eukaryota</taxon>
        <taxon>Metazoa</taxon>
        <taxon>Spiralia</taxon>
        <taxon>Lophotrochozoa</taxon>
        <taxon>Mollusca</taxon>
        <taxon>Gastropoda</taxon>
        <taxon>Heterobranchia</taxon>
        <taxon>Euthyneura</taxon>
        <taxon>Panpulmonata</taxon>
        <taxon>Sacoglossa</taxon>
        <taxon>Placobranchoidea</taxon>
        <taxon>Plakobranchidae</taxon>
        <taxon>Plakobranchus</taxon>
    </lineage>
</organism>
<dbReference type="PANTHER" id="PTHR10361:SF28">
    <property type="entry name" value="P3 PROTEIN-RELATED"/>
    <property type="match status" value="1"/>
</dbReference>
<accession>A0AAV4AYU1</accession>
<keyword evidence="1" id="KW-0812">Transmembrane</keyword>
<feature type="transmembrane region" description="Helical" evidence="1">
    <location>
        <begin position="141"/>
        <end position="158"/>
    </location>
</feature>
<reference evidence="3 4" key="1">
    <citation type="journal article" date="2021" name="Elife">
        <title>Chloroplast acquisition without the gene transfer in kleptoplastic sea slugs, Plakobranchus ocellatus.</title>
        <authorList>
            <person name="Maeda T."/>
            <person name="Takahashi S."/>
            <person name="Yoshida T."/>
            <person name="Shimamura S."/>
            <person name="Takaki Y."/>
            <person name="Nagai Y."/>
            <person name="Toyoda A."/>
            <person name="Suzuki Y."/>
            <person name="Arimoto A."/>
            <person name="Ishii H."/>
            <person name="Satoh N."/>
            <person name="Nishiyama T."/>
            <person name="Hasebe M."/>
            <person name="Maruyama T."/>
            <person name="Minagawa J."/>
            <person name="Obokata J."/>
            <person name="Shigenobu S."/>
        </authorList>
    </citation>
    <scope>NUCLEOTIDE SEQUENCE [LARGE SCALE GENOMIC DNA]</scope>
</reference>
<comment type="caution">
    <text evidence="3">The sequence shown here is derived from an EMBL/GenBank/DDBJ whole genome shotgun (WGS) entry which is preliminary data.</text>
</comment>
<proteinExistence type="predicted"/>